<name>A0ABD2Q950_9PLAT</name>
<dbReference type="EMBL" id="JBJKFK010000603">
    <property type="protein sequence ID" value="KAL3316095.1"/>
    <property type="molecule type" value="Genomic_DNA"/>
</dbReference>
<keyword evidence="3" id="KW-1185">Reference proteome</keyword>
<comment type="caution">
    <text evidence="2">The sequence shown here is derived from an EMBL/GenBank/DDBJ whole genome shotgun (WGS) entry which is preliminary data.</text>
</comment>
<feature type="compositionally biased region" description="Polar residues" evidence="1">
    <location>
        <begin position="116"/>
        <end position="136"/>
    </location>
</feature>
<protein>
    <submittedName>
        <fullName evidence="2">Uncharacterized protein</fullName>
    </submittedName>
</protein>
<gene>
    <name evidence="2" type="ORF">Ciccas_005266</name>
</gene>
<dbReference type="AlphaFoldDB" id="A0ABD2Q950"/>
<feature type="region of interest" description="Disordered" evidence="1">
    <location>
        <begin position="94"/>
        <end position="156"/>
    </location>
</feature>
<organism evidence="2 3">
    <name type="scientific">Cichlidogyrus casuarinus</name>
    <dbReference type="NCBI Taxonomy" id="1844966"/>
    <lineage>
        <taxon>Eukaryota</taxon>
        <taxon>Metazoa</taxon>
        <taxon>Spiralia</taxon>
        <taxon>Lophotrochozoa</taxon>
        <taxon>Platyhelminthes</taxon>
        <taxon>Monogenea</taxon>
        <taxon>Monopisthocotylea</taxon>
        <taxon>Dactylogyridea</taxon>
        <taxon>Ancyrocephalidae</taxon>
        <taxon>Cichlidogyrus</taxon>
    </lineage>
</organism>
<reference evidence="2 3" key="1">
    <citation type="submission" date="2024-11" db="EMBL/GenBank/DDBJ databases">
        <title>Adaptive evolution of stress response genes in parasites aligns with host niche diversity.</title>
        <authorList>
            <person name="Hahn C."/>
            <person name="Resl P."/>
        </authorList>
    </citation>
    <scope>NUCLEOTIDE SEQUENCE [LARGE SCALE GENOMIC DNA]</scope>
    <source>
        <strain evidence="2">EGGRZ-B1_66</strain>
        <tissue evidence="2">Body</tissue>
    </source>
</reference>
<evidence type="ECO:0000313" key="3">
    <source>
        <dbReference type="Proteomes" id="UP001626550"/>
    </source>
</evidence>
<accession>A0ABD2Q950</accession>
<feature type="compositionally biased region" description="Polar residues" evidence="1">
    <location>
        <begin position="144"/>
        <end position="156"/>
    </location>
</feature>
<proteinExistence type="predicted"/>
<dbReference type="Proteomes" id="UP001626550">
    <property type="component" value="Unassembled WGS sequence"/>
</dbReference>
<sequence>MDWLKVFCNCCWTCGGDLCKTTEQLRAEYENMGQVYYGKGGTTHFMNQSVYGSYGSGYGYSYGGGGNQYGGYNNNGYNYGYKVAQTQDVSGLQDENQILGAKDNKKKGRKNDSKSSIDQQGYTNGNEQGQMVTNAYGNVGGTNEIANQQSNGSIRQ</sequence>
<evidence type="ECO:0000256" key="1">
    <source>
        <dbReference type="SAM" id="MobiDB-lite"/>
    </source>
</evidence>
<evidence type="ECO:0000313" key="2">
    <source>
        <dbReference type="EMBL" id="KAL3316095.1"/>
    </source>
</evidence>